<keyword evidence="11 14" id="KW-0472">Membrane</keyword>
<organism evidence="15 16">
    <name type="scientific">Cladosporium halotolerans</name>
    <dbReference type="NCBI Taxonomy" id="1052096"/>
    <lineage>
        <taxon>Eukaryota</taxon>
        <taxon>Fungi</taxon>
        <taxon>Dikarya</taxon>
        <taxon>Ascomycota</taxon>
        <taxon>Pezizomycotina</taxon>
        <taxon>Dothideomycetes</taxon>
        <taxon>Dothideomycetidae</taxon>
        <taxon>Cladosporiales</taxon>
        <taxon>Cladosporiaceae</taxon>
        <taxon>Cladosporium</taxon>
    </lineage>
</organism>
<dbReference type="InterPro" id="IPR018083">
    <property type="entry name" value="Sterol_reductase_CS"/>
</dbReference>
<feature type="transmembrane region" description="Helical" evidence="14">
    <location>
        <begin position="21"/>
        <end position="44"/>
    </location>
</feature>
<dbReference type="Pfam" id="PF01222">
    <property type="entry name" value="ERG4_ERG24"/>
    <property type="match status" value="1"/>
</dbReference>
<keyword evidence="13 14" id="KW-0753">Steroid metabolism</keyword>
<evidence type="ECO:0000256" key="2">
    <source>
        <dbReference type="ARBA" id="ARBA00005402"/>
    </source>
</evidence>
<protein>
    <recommendedName>
        <fullName evidence="14">Delta(14)-sterol reductase</fullName>
    </recommendedName>
    <alternativeName>
        <fullName evidence="14">C-14 sterol reductase</fullName>
    </alternativeName>
    <alternativeName>
        <fullName evidence="14">Sterol C14-reductase</fullName>
    </alternativeName>
</protein>
<evidence type="ECO:0000256" key="13">
    <source>
        <dbReference type="ARBA" id="ARBA00023221"/>
    </source>
</evidence>
<evidence type="ECO:0000256" key="7">
    <source>
        <dbReference type="ARBA" id="ARBA00022989"/>
    </source>
</evidence>
<keyword evidence="7 14" id="KW-1133">Transmembrane helix</keyword>
<dbReference type="PANTHER" id="PTHR21257">
    <property type="entry name" value="DELTA(14)-STEROL REDUCTASE"/>
    <property type="match status" value="1"/>
</dbReference>
<dbReference type="RefSeq" id="XP_069228051.1">
    <property type="nucleotide sequence ID" value="XM_069374781.1"/>
</dbReference>
<reference evidence="15 16" key="1">
    <citation type="journal article" date="2020" name="Microbiol. Resour. Announc.">
        <title>Draft Genome Sequence of a Cladosporium Species Isolated from the Mesophotic Ascidian Didemnum maculosum.</title>
        <authorList>
            <person name="Gioti A."/>
            <person name="Siaperas R."/>
            <person name="Nikolaivits E."/>
            <person name="Le Goff G."/>
            <person name="Ouazzani J."/>
            <person name="Kotoulas G."/>
            <person name="Topakas E."/>
        </authorList>
    </citation>
    <scope>NUCLEOTIDE SEQUENCE [LARGE SCALE GENOMIC DNA]</scope>
    <source>
        <strain evidence="15 16">TM138-S3</strain>
    </source>
</reference>
<feature type="transmembrane region" description="Helical" evidence="14">
    <location>
        <begin position="90"/>
        <end position="116"/>
    </location>
</feature>
<dbReference type="GO" id="GO:0006696">
    <property type="term" value="P:ergosterol biosynthetic process"/>
    <property type="evidence" value="ECO:0007669"/>
    <property type="project" value="TreeGrafter"/>
</dbReference>
<comment type="caution">
    <text evidence="15">The sequence shown here is derived from an EMBL/GenBank/DDBJ whole genome shotgun (WGS) entry which is preliminary data.</text>
</comment>
<dbReference type="PROSITE" id="PS51257">
    <property type="entry name" value="PROKAR_LIPOPROTEIN"/>
    <property type="match status" value="1"/>
</dbReference>
<dbReference type="GO" id="GO:0050613">
    <property type="term" value="F:Delta14-sterol reductase activity"/>
    <property type="evidence" value="ECO:0007669"/>
    <property type="project" value="UniProtKB-ARBA"/>
</dbReference>
<evidence type="ECO:0000256" key="14">
    <source>
        <dbReference type="RuleBase" id="RU369120"/>
    </source>
</evidence>
<dbReference type="FunFam" id="1.20.120.1630:FF:000008">
    <property type="entry name" value="C-14 sterol reductase"/>
    <property type="match status" value="1"/>
</dbReference>
<evidence type="ECO:0000256" key="8">
    <source>
        <dbReference type="ARBA" id="ARBA00023002"/>
    </source>
</evidence>
<feature type="transmembrane region" description="Helical" evidence="14">
    <location>
        <begin position="170"/>
        <end position="190"/>
    </location>
</feature>
<comment type="subcellular location">
    <subcellularLocation>
        <location evidence="1">Membrane</location>
        <topology evidence="1">Multi-pass membrane protein</topology>
    </subcellularLocation>
</comment>
<evidence type="ECO:0000313" key="15">
    <source>
        <dbReference type="EMBL" id="KAL1584945.1"/>
    </source>
</evidence>
<feature type="transmembrane region" description="Helical" evidence="14">
    <location>
        <begin position="305"/>
        <end position="321"/>
    </location>
</feature>
<evidence type="ECO:0000256" key="4">
    <source>
        <dbReference type="ARBA" id="ARBA00022692"/>
    </source>
</evidence>
<proteinExistence type="inferred from homology"/>
<feature type="transmembrane region" description="Helical" evidence="14">
    <location>
        <begin position="333"/>
        <end position="354"/>
    </location>
</feature>
<feature type="transmembrane region" description="Helical" evidence="14">
    <location>
        <begin position="136"/>
        <end position="158"/>
    </location>
</feature>
<keyword evidence="4 14" id="KW-0812">Transmembrane</keyword>
<evidence type="ECO:0000256" key="5">
    <source>
        <dbReference type="ARBA" id="ARBA00022857"/>
    </source>
</evidence>
<dbReference type="Proteomes" id="UP000803884">
    <property type="component" value="Unassembled WGS sequence"/>
</dbReference>
<gene>
    <name evidence="15" type="ORF">WHR41_06176</name>
</gene>
<keyword evidence="9 14" id="KW-0756">Sterol biosynthesis</keyword>
<dbReference type="EMBL" id="JAAQHG020000022">
    <property type="protein sequence ID" value="KAL1584945.1"/>
    <property type="molecule type" value="Genomic_DNA"/>
</dbReference>
<evidence type="ECO:0000256" key="3">
    <source>
        <dbReference type="ARBA" id="ARBA00022516"/>
    </source>
</evidence>
<accession>A0AB34KMX8</accession>
<keyword evidence="8 14" id="KW-0560">Oxidoreductase</keyword>
<comment type="similarity">
    <text evidence="2 14">Belongs to the ERG4/ERG24 family.</text>
</comment>
<evidence type="ECO:0000256" key="9">
    <source>
        <dbReference type="ARBA" id="ARBA00023011"/>
    </source>
</evidence>
<sequence length="493" mass="55264">MPPKKTTKQAVAAEEPHGFEFGGPIGAALISIGCPVAVYAFTFLCNDISGCPVPSLLSPSKLFTPPGYTTQTAWEHATSVLAKEVGWPGWSGLVTVNGMLGSLAWYAFSLFLYAALPAQEVEGTELRTGGRLKYRFNAFSSAMTILAICAAGTLLQGADFPVWSFINRNYLGLASSNLLISFLLAVYVYVRSFSVKRGNNEMRELAAGGHSGNIIYDWFIGRELNPRVTLPFAGEVDIKAWMELRPGMLGWLILDLAFMAKQYKTYGYVTDSMLIVTISQGVYILDALWMEPAILTTIDIINDGFGFMLSFGDLVWVPFSYSIQARYLSVHPVVLGPLYVIGILGIQGLGYYIFRGANNEKNRFRTNPNDPKVAHLQYMETAAGSRLLTTGWWGTARHINYLGDWLMSWAYCLPTLAAGYKVTPSILYPGTNLVSQEGIKGYAIPITYFYMLYFAVLLIHREMRDEEKCRRKYRKDWEKYCEKVRWRIWPGLY</sequence>
<dbReference type="GeneID" id="96007619"/>
<evidence type="ECO:0000256" key="12">
    <source>
        <dbReference type="ARBA" id="ARBA00023166"/>
    </source>
</evidence>
<keyword evidence="12 14" id="KW-1207">Sterol metabolism</keyword>
<evidence type="ECO:0000256" key="11">
    <source>
        <dbReference type="ARBA" id="ARBA00023136"/>
    </source>
</evidence>
<dbReference type="AlphaFoldDB" id="A0AB34KMX8"/>
<name>A0AB34KMX8_9PEZI</name>
<feature type="transmembrane region" description="Helical" evidence="14">
    <location>
        <begin position="442"/>
        <end position="460"/>
    </location>
</feature>
<evidence type="ECO:0000313" key="16">
    <source>
        <dbReference type="Proteomes" id="UP000803884"/>
    </source>
</evidence>
<keyword evidence="10 14" id="KW-0443">Lipid metabolism</keyword>
<keyword evidence="16" id="KW-1185">Reference proteome</keyword>
<dbReference type="PANTHER" id="PTHR21257:SF52">
    <property type="entry name" value="DELTA(14)-STEROL REDUCTASE TM7SF2"/>
    <property type="match status" value="1"/>
</dbReference>
<evidence type="ECO:0000256" key="6">
    <source>
        <dbReference type="ARBA" id="ARBA00022955"/>
    </source>
</evidence>
<dbReference type="InterPro" id="IPR001171">
    <property type="entry name" value="ERG24_DHCR-like"/>
</dbReference>
<keyword evidence="5" id="KW-0521">NADP</keyword>
<dbReference type="Gene3D" id="1.20.120.1630">
    <property type="match status" value="1"/>
</dbReference>
<keyword evidence="3 14" id="KW-0444">Lipid biosynthesis</keyword>
<keyword evidence="6 14" id="KW-0752">Steroid biosynthesis</keyword>
<dbReference type="GO" id="GO:0005789">
    <property type="term" value="C:endoplasmic reticulum membrane"/>
    <property type="evidence" value="ECO:0007669"/>
    <property type="project" value="TreeGrafter"/>
</dbReference>
<dbReference type="PROSITE" id="PS01017">
    <property type="entry name" value="STEROL_REDUCT_1"/>
    <property type="match status" value="1"/>
</dbReference>
<evidence type="ECO:0000256" key="1">
    <source>
        <dbReference type="ARBA" id="ARBA00004141"/>
    </source>
</evidence>
<evidence type="ECO:0000256" key="10">
    <source>
        <dbReference type="ARBA" id="ARBA00023098"/>
    </source>
</evidence>